<dbReference type="PANTHER" id="PTHR30108">
    <property type="entry name" value="3-OCTAPRENYL-4-HYDROXYBENZOATE CARBOXY-LYASE-RELATED"/>
    <property type="match status" value="1"/>
</dbReference>
<reference evidence="5 6" key="1">
    <citation type="submission" date="2016-10" db="EMBL/GenBank/DDBJ databases">
        <title>Complete Genome Sequence of Peptococcaceae strain DCMF.</title>
        <authorList>
            <person name="Edwards R.J."/>
            <person name="Holland S.I."/>
            <person name="Deshpande N.P."/>
            <person name="Wong Y.K."/>
            <person name="Ertan H."/>
            <person name="Manefield M."/>
            <person name="Russell T.L."/>
            <person name="Lee M.J."/>
        </authorList>
    </citation>
    <scope>NUCLEOTIDE SEQUENCE [LARGE SCALE GENOMIC DNA]</scope>
    <source>
        <strain evidence="5 6">DCMF</strain>
    </source>
</reference>
<dbReference type="Gene3D" id="3.40.1670.10">
    <property type="entry name" value="UbiD C-terminal domain-like"/>
    <property type="match status" value="1"/>
</dbReference>
<feature type="domain" description="3-octaprenyl-4-hydroxybenzoate carboxy-lyase-like N-terminal" evidence="3">
    <location>
        <begin position="17"/>
        <end position="86"/>
    </location>
</feature>
<dbReference type="Pfam" id="PF20695">
    <property type="entry name" value="UbiD_N"/>
    <property type="match status" value="1"/>
</dbReference>
<dbReference type="EMBL" id="CP017634">
    <property type="protein sequence ID" value="ATW26474.1"/>
    <property type="molecule type" value="Genomic_DNA"/>
</dbReference>
<keyword evidence="6" id="KW-1185">Reference proteome</keyword>
<evidence type="ECO:0000259" key="4">
    <source>
        <dbReference type="Pfam" id="PF20696"/>
    </source>
</evidence>
<dbReference type="InterPro" id="IPR049383">
    <property type="entry name" value="UbiD-like_N"/>
</dbReference>
<organism evidence="5 6">
    <name type="scientific">Formimonas warabiya</name>
    <dbReference type="NCBI Taxonomy" id="1761012"/>
    <lineage>
        <taxon>Bacteria</taxon>
        <taxon>Bacillati</taxon>
        <taxon>Bacillota</taxon>
        <taxon>Clostridia</taxon>
        <taxon>Eubacteriales</taxon>
        <taxon>Peptococcaceae</taxon>
        <taxon>Candidatus Formimonas</taxon>
    </lineage>
</organism>
<dbReference type="AlphaFoldDB" id="A0A3G1KVJ0"/>
<dbReference type="Proteomes" id="UP000323521">
    <property type="component" value="Chromosome"/>
</dbReference>
<dbReference type="InterPro" id="IPR002830">
    <property type="entry name" value="UbiD"/>
</dbReference>
<feature type="domain" description="3-octaprenyl-4-hydroxybenzoate carboxy-lyase-like Rift-related" evidence="2">
    <location>
        <begin position="109"/>
        <end position="308"/>
    </location>
</feature>
<evidence type="ECO:0008006" key="7">
    <source>
        <dbReference type="Google" id="ProtNLM"/>
    </source>
</evidence>
<gene>
    <name evidence="5" type="ORF">DCMF_18505</name>
</gene>
<protein>
    <recommendedName>
        <fullName evidence="7">UbiD family decarboxylase</fullName>
    </recommendedName>
</protein>
<dbReference type="GO" id="GO:0016831">
    <property type="term" value="F:carboxy-lyase activity"/>
    <property type="evidence" value="ECO:0007669"/>
    <property type="project" value="InterPro"/>
</dbReference>
<dbReference type="Pfam" id="PF20696">
    <property type="entry name" value="UbiD_C"/>
    <property type="match status" value="1"/>
</dbReference>
<dbReference type="RefSeq" id="WP_148135787.1">
    <property type="nucleotide sequence ID" value="NZ_CP017634.1"/>
</dbReference>
<evidence type="ECO:0000259" key="2">
    <source>
        <dbReference type="Pfam" id="PF01977"/>
    </source>
</evidence>
<evidence type="ECO:0000313" key="5">
    <source>
        <dbReference type="EMBL" id="ATW26474.1"/>
    </source>
</evidence>
<sequence>MVKDLRTFIADMEKNIPGDIKYVNTCMDPKFEISAIAEELMEQGQTPMIIFNHVKNNKGVDSGFKVAINTFASRQKCTVALGLPPEQWKMETSLRFAQLSAHRIKPVIISKEEAPVKEVVITGDDVDLYDLPILTHHEMDGHPFLVDAVIAADPDTGCYNSSHHRQMVRNKNELGLYSSPRHLWNYWQRAKAQGKPLPVAHVVGHHPGFYLGTEALVDMEDDEYEVIGGVLNEPLRLVPSETYGDKLLVPADAELVIEGEMLPDQMDAEGPFGEFTGYYGPQRWAPIVKVKAITHRKSPIYLNIMPGRLDHAIIGGIPKEGGLFDLIKLAVPTAKAIHLPVSGCCRFSAYISIDKMAEGEGMVAAITPFPYHDELKLVVVTDGDIDPFNENDVWWAVNTRAQADENVQIIRNIRGGTLDPSAVINGVGAKLIIDATKPMDRPFAEKINVPKEVRARIKAKDLDWA</sequence>
<dbReference type="InterPro" id="IPR049381">
    <property type="entry name" value="UbiD-like_C"/>
</dbReference>
<dbReference type="SUPFAM" id="SSF50475">
    <property type="entry name" value="FMN-binding split barrel"/>
    <property type="match status" value="1"/>
</dbReference>
<dbReference type="NCBIfam" id="TIGR00148">
    <property type="entry name" value="UbiD family decarboxylase"/>
    <property type="match status" value="1"/>
</dbReference>
<dbReference type="KEGG" id="fwa:DCMF_18505"/>
<accession>A0A3G1KVJ0</accession>
<dbReference type="OrthoDB" id="9809841at2"/>
<dbReference type="InterPro" id="IPR048304">
    <property type="entry name" value="UbiD_Rift_dom"/>
</dbReference>
<dbReference type="Pfam" id="PF01977">
    <property type="entry name" value="UbiD"/>
    <property type="match status" value="1"/>
</dbReference>
<feature type="domain" description="3-octaprenyl-4-hydroxybenzoate carboxy-lyase-like C-terminal" evidence="4">
    <location>
        <begin position="313"/>
        <end position="435"/>
    </location>
</feature>
<proteinExistence type="inferred from homology"/>
<name>A0A3G1KVJ0_FORW1</name>
<evidence type="ECO:0000256" key="1">
    <source>
        <dbReference type="ARBA" id="ARBA00010021"/>
    </source>
</evidence>
<dbReference type="SUPFAM" id="SSF143968">
    <property type="entry name" value="UbiD C-terminal domain-like"/>
    <property type="match status" value="1"/>
</dbReference>
<comment type="similarity">
    <text evidence="1">Belongs to the UbiD family.</text>
</comment>
<evidence type="ECO:0000259" key="3">
    <source>
        <dbReference type="Pfam" id="PF20695"/>
    </source>
</evidence>
<evidence type="ECO:0000313" key="6">
    <source>
        <dbReference type="Proteomes" id="UP000323521"/>
    </source>
</evidence>
<dbReference type="GO" id="GO:0005737">
    <property type="term" value="C:cytoplasm"/>
    <property type="evidence" value="ECO:0007669"/>
    <property type="project" value="TreeGrafter"/>
</dbReference>
<dbReference type="PANTHER" id="PTHR30108:SF21">
    <property type="entry name" value="4-HYDROXYBENZOATE DECARBOXYLASE"/>
    <property type="match status" value="1"/>
</dbReference>